<keyword evidence="3 5" id="KW-0732">Signal</keyword>
<evidence type="ECO:0000256" key="2">
    <source>
        <dbReference type="ARBA" id="ARBA00005695"/>
    </source>
</evidence>
<dbReference type="InterPro" id="IPR039424">
    <property type="entry name" value="SBP_5"/>
</dbReference>
<feature type="compositionally biased region" description="Polar residues" evidence="4">
    <location>
        <begin position="39"/>
        <end position="50"/>
    </location>
</feature>
<evidence type="ECO:0000313" key="7">
    <source>
        <dbReference type="EMBL" id="GAA0317645.1"/>
    </source>
</evidence>
<proteinExistence type="inferred from homology"/>
<evidence type="ECO:0000256" key="3">
    <source>
        <dbReference type="ARBA" id="ARBA00022729"/>
    </source>
</evidence>
<dbReference type="PROSITE" id="PS51257">
    <property type="entry name" value="PROKAR_LIPOPROTEIN"/>
    <property type="match status" value="1"/>
</dbReference>
<dbReference type="Pfam" id="PF00496">
    <property type="entry name" value="SBP_bac_5"/>
    <property type="match status" value="1"/>
</dbReference>
<evidence type="ECO:0000259" key="6">
    <source>
        <dbReference type="Pfam" id="PF00496"/>
    </source>
</evidence>
<dbReference type="InterPro" id="IPR030678">
    <property type="entry name" value="Peptide/Ni-bd"/>
</dbReference>
<comment type="similarity">
    <text evidence="2">Belongs to the bacterial solute-binding protein 5 family.</text>
</comment>
<dbReference type="PANTHER" id="PTHR30290">
    <property type="entry name" value="PERIPLASMIC BINDING COMPONENT OF ABC TRANSPORTER"/>
    <property type="match status" value="1"/>
</dbReference>
<evidence type="ECO:0000256" key="4">
    <source>
        <dbReference type="SAM" id="MobiDB-lite"/>
    </source>
</evidence>
<dbReference type="Gene3D" id="3.40.190.10">
    <property type="entry name" value="Periplasmic binding protein-like II"/>
    <property type="match status" value="1"/>
</dbReference>
<comment type="subcellular location">
    <subcellularLocation>
        <location evidence="1">Cell membrane</location>
        <topology evidence="1">Lipid-anchor</topology>
    </subcellularLocation>
</comment>
<dbReference type="InterPro" id="IPR000914">
    <property type="entry name" value="SBP_5_dom"/>
</dbReference>
<evidence type="ECO:0000256" key="1">
    <source>
        <dbReference type="ARBA" id="ARBA00004193"/>
    </source>
</evidence>
<name>A0ABN0VUT7_9BACI</name>
<feature type="domain" description="Solute-binding protein family 5" evidence="6">
    <location>
        <begin position="94"/>
        <end position="451"/>
    </location>
</feature>
<dbReference type="InterPro" id="IPR023765">
    <property type="entry name" value="SBP_5_CS"/>
</dbReference>
<comment type="caution">
    <text evidence="7">The sequence shown here is derived from an EMBL/GenBank/DDBJ whole genome shotgun (WGS) entry which is preliminary data.</text>
</comment>
<feature type="signal peptide" evidence="5">
    <location>
        <begin position="1"/>
        <end position="25"/>
    </location>
</feature>
<dbReference type="RefSeq" id="WP_343796089.1">
    <property type="nucleotide sequence ID" value="NZ_BAAADJ010000004.1"/>
</dbReference>
<dbReference type="EMBL" id="BAAADJ010000004">
    <property type="protein sequence ID" value="GAA0317645.1"/>
    <property type="molecule type" value="Genomic_DNA"/>
</dbReference>
<feature type="region of interest" description="Disordered" evidence="4">
    <location>
        <begin position="25"/>
        <end position="50"/>
    </location>
</feature>
<organism evidence="7 8">
    <name type="scientific">Bacillus carboniphilus</name>
    <dbReference type="NCBI Taxonomy" id="86663"/>
    <lineage>
        <taxon>Bacteria</taxon>
        <taxon>Bacillati</taxon>
        <taxon>Bacillota</taxon>
        <taxon>Bacilli</taxon>
        <taxon>Bacillales</taxon>
        <taxon>Bacillaceae</taxon>
        <taxon>Bacillus</taxon>
    </lineage>
</organism>
<protein>
    <submittedName>
        <fullName evidence="7">Glutathione ABC transporter substrate-binding protein</fullName>
    </submittedName>
</protein>
<dbReference type="PIRSF" id="PIRSF002741">
    <property type="entry name" value="MppA"/>
    <property type="match status" value="1"/>
</dbReference>
<dbReference type="Proteomes" id="UP001500782">
    <property type="component" value="Unassembled WGS sequence"/>
</dbReference>
<evidence type="ECO:0000313" key="8">
    <source>
        <dbReference type="Proteomes" id="UP001500782"/>
    </source>
</evidence>
<feature type="chain" id="PRO_5046136715" evidence="5">
    <location>
        <begin position="26"/>
        <end position="542"/>
    </location>
</feature>
<keyword evidence="8" id="KW-1185">Reference proteome</keyword>
<accession>A0ABN0VUT7</accession>
<evidence type="ECO:0000256" key="5">
    <source>
        <dbReference type="SAM" id="SignalP"/>
    </source>
</evidence>
<dbReference type="SUPFAM" id="SSF53850">
    <property type="entry name" value="Periplasmic binding protein-like II"/>
    <property type="match status" value="1"/>
</dbReference>
<dbReference type="Gene3D" id="3.10.105.10">
    <property type="entry name" value="Dipeptide-binding Protein, Domain 3"/>
    <property type="match status" value="1"/>
</dbReference>
<gene>
    <name evidence="7" type="ORF">GCM10008967_05250</name>
</gene>
<dbReference type="PROSITE" id="PS01040">
    <property type="entry name" value="SBP_BACTERIAL_5"/>
    <property type="match status" value="1"/>
</dbReference>
<sequence>MKSKSRKLLFSLVVWMLIMVGCSPSGPTSEAKPEDTNSENKPSDQTSTDTQSVVVALVEDAETLDPHKTNQLTSHMIFRNIFDRLVYIDENKNPQPWVAESWDIKDDGKVIEFKIKEGIKFHNGEPLDANAVKYSFERMIDPDTASPTGSMMTGPLEKIEVVDDYKVRFTFSTSFAPFFINLYSGYTGIVPPDLGGKGDDFGREPIGSGPFMFKQWNSGSEIHLVKNPDYDWGRADYDLDGTAKLDEIVFKVVPEEGSRMAALETGEIQISQAPVELANSIKANDNFQIIQWEDATNYFSIEFNTLIPPFDSNEIRSALGYAINSEEIVTGAWSGYAKVNKNPIGTGVLGHSPEIGEEYGPSYDPDKTKEILESNGWAVNSEGIYEKDGEPFSITMLTSNDPKQTRAAQIIQYQLGQVGIDVEIQVIEGSAYRPTQLEAKHHMHLQRWNWPDPVLLSFVFEDGGFVKLYENDEIDEVIQLANKEMDVEKRVEFIEQVQQMILEDHAIVPILTEYVTDIVRKEVKNYKWDSLGYPIWTIVERE</sequence>
<reference evidence="7 8" key="1">
    <citation type="journal article" date="2019" name="Int. J. Syst. Evol. Microbiol.">
        <title>The Global Catalogue of Microorganisms (GCM) 10K type strain sequencing project: providing services to taxonomists for standard genome sequencing and annotation.</title>
        <authorList>
            <consortium name="The Broad Institute Genomics Platform"/>
            <consortium name="The Broad Institute Genome Sequencing Center for Infectious Disease"/>
            <person name="Wu L."/>
            <person name="Ma J."/>
        </authorList>
    </citation>
    <scope>NUCLEOTIDE SEQUENCE [LARGE SCALE GENOMIC DNA]</scope>
    <source>
        <strain evidence="7 8">JCM 9731</strain>
    </source>
</reference>